<sequence length="128" mass="13831">MQSAKLESLANSLQLAPVREDFEMSSPFLGSTTRVGSVAVTLAPSAAPIANLGPKPTAPDRASDADLASREGAGAFSYHFDSFIKRLTDWHARAGSSMASEDLYALWSFTYSYQMLKSCSLLAIMQQF</sequence>
<organism evidence="1 2">
    <name type="scientific">Entomortierella chlamydospora</name>
    <dbReference type="NCBI Taxonomy" id="101097"/>
    <lineage>
        <taxon>Eukaryota</taxon>
        <taxon>Fungi</taxon>
        <taxon>Fungi incertae sedis</taxon>
        <taxon>Mucoromycota</taxon>
        <taxon>Mortierellomycotina</taxon>
        <taxon>Mortierellomycetes</taxon>
        <taxon>Mortierellales</taxon>
        <taxon>Mortierellaceae</taxon>
        <taxon>Entomortierella</taxon>
    </lineage>
</organism>
<proteinExistence type="predicted"/>
<evidence type="ECO:0000313" key="2">
    <source>
        <dbReference type="Proteomes" id="UP000703661"/>
    </source>
</evidence>
<gene>
    <name evidence="1" type="ORF">BGZ80_001016</name>
</gene>
<accession>A0A9P6MRK1</accession>
<evidence type="ECO:0000313" key="1">
    <source>
        <dbReference type="EMBL" id="KAG0011013.1"/>
    </source>
</evidence>
<dbReference type="Proteomes" id="UP000703661">
    <property type="component" value="Unassembled WGS sequence"/>
</dbReference>
<dbReference type="AlphaFoldDB" id="A0A9P6MRK1"/>
<name>A0A9P6MRK1_9FUNG</name>
<protein>
    <submittedName>
        <fullName evidence="1">Uncharacterized protein</fullName>
    </submittedName>
</protein>
<dbReference type="EMBL" id="JAAAID010001225">
    <property type="protein sequence ID" value="KAG0011013.1"/>
    <property type="molecule type" value="Genomic_DNA"/>
</dbReference>
<comment type="caution">
    <text evidence="1">The sequence shown here is derived from an EMBL/GenBank/DDBJ whole genome shotgun (WGS) entry which is preliminary data.</text>
</comment>
<reference evidence="1" key="1">
    <citation type="journal article" date="2020" name="Fungal Divers.">
        <title>Resolving the Mortierellaceae phylogeny through synthesis of multi-gene phylogenetics and phylogenomics.</title>
        <authorList>
            <person name="Vandepol N."/>
            <person name="Liber J."/>
            <person name="Desiro A."/>
            <person name="Na H."/>
            <person name="Kennedy M."/>
            <person name="Barry K."/>
            <person name="Grigoriev I.V."/>
            <person name="Miller A.N."/>
            <person name="O'Donnell K."/>
            <person name="Stajich J.E."/>
            <person name="Bonito G."/>
        </authorList>
    </citation>
    <scope>NUCLEOTIDE SEQUENCE</scope>
    <source>
        <strain evidence="1">NRRL 2769</strain>
    </source>
</reference>
<keyword evidence="2" id="KW-1185">Reference proteome</keyword>